<protein>
    <submittedName>
        <fullName evidence="2">Phosphotransferase</fullName>
    </submittedName>
</protein>
<evidence type="ECO:0000313" key="2">
    <source>
        <dbReference type="EMBL" id="QGY45500.1"/>
    </source>
</evidence>
<keyword evidence="3" id="KW-1185">Reference proteome</keyword>
<organism evidence="2 3">
    <name type="scientific">Maribellus comscasis</name>
    <dbReference type="NCBI Taxonomy" id="2681766"/>
    <lineage>
        <taxon>Bacteria</taxon>
        <taxon>Pseudomonadati</taxon>
        <taxon>Bacteroidota</taxon>
        <taxon>Bacteroidia</taxon>
        <taxon>Marinilabiliales</taxon>
        <taxon>Prolixibacteraceae</taxon>
        <taxon>Maribellus</taxon>
    </lineage>
</organism>
<keyword evidence="2" id="KW-0808">Transferase</keyword>
<name>A0A6I6JWJ6_9BACT</name>
<dbReference type="GO" id="GO:0016740">
    <property type="term" value="F:transferase activity"/>
    <property type="evidence" value="ECO:0007669"/>
    <property type="project" value="UniProtKB-KW"/>
</dbReference>
<reference evidence="2 3" key="1">
    <citation type="submission" date="2019-11" db="EMBL/GenBank/DDBJ databases">
        <authorList>
            <person name="Zheng R.K."/>
            <person name="Sun C.M."/>
        </authorList>
    </citation>
    <scope>NUCLEOTIDE SEQUENCE [LARGE SCALE GENOMIC DNA]</scope>
    <source>
        <strain evidence="2 3">WC007</strain>
    </source>
</reference>
<dbReference type="PANTHER" id="PTHR21064:SF5">
    <property type="entry name" value="SLR1880 PROTEIN"/>
    <property type="match status" value="1"/>
</dbReference>
<dbReference type="Pfam" id="PF01636">
    <property type="entry name" value="APH"/>
    <property type="match status" value="1"/>
</dbReference>
<evidence type="ECO:0000259" key="1">
    <source>
        <dbReference type="Pfam" id="PF01636"/>
    </source>
</evidence>
<dbReference type="InterPro" id="IPR002575">
    <property type="entry name" value="Aminoglycoside_PTrfase"/>
</dbReference>
<dbReference type="KEGG" id="mcos:GM418_18030"/>
<feature type="domain" description="Aminoglycoside phosphotransferase" evidence="1">
    <location>
        <begin position="21"/>
        <end position="271"/>
    </location>
</feature>
<dbReference type="InterPro" id="IPR050249">
    <property type="entry name" value="Pseudomonas-type_ThrB"/>
</dbReference>
<sequence>MSYPLFEIASQFSINGTVENIEPFGNGHINDTFKISIKETGLSDYILQRKNHYVFKDIAGMMENIIRVTDHIRKKLESQGVGETDKKVITHIQTKTGEYFLKDVEGNYWAVFLFVEGSQSVEKIENPEHAFLAGKGFGHFQQQLADLPGKPLNETIVDFHNIEFRYRNFRKALEVNFQNRISLTQKEIDFVLEHEEEMHTLIRAHRNNEIPSRITHNDTKINNILFDKDGQILCVIDLDTVMPGLVHFDFGDAIRTAACTTEEDETDLDKITLDLEIYKSFARGFLDETKSFLTEKEIELLPHSAKFMTFIMGLRFLTDYLDGDVYYKIKHADHNIERARAQFRLVSEISKKENEMKTVIREIV</sequence>
<dbReference type="PANTHER" id="PTHR21064">
    <property type="entry name" value="AMINOGLYCOSIDE PHOSPHOTRANSFERASE DOMAIN-CONTAINING PROTEIN-RELATED"/>
    <property type="match status" value="1"/>
</dbReference>
<proteinExistence type="predicted"/>
<dbReference type="Proteomes" id="UP000428260">
    <property type="component" value="Chromosome"/>
</dbReference>
<dbReference type="RefSeq" id="WP_158868643.1">
    <property type="nucleotide sequence ID" value="NZ_CP046401.1"/>
</dbReference>
<dbReference type="InterPro" id="IPR011009">
    <property type="entry name" value="Kinase-like_dom_sf"/>
</dbReference>
<dbReference type="EMBL" id="CP046401">
    <property type="protein sequence ID" value="QGY45500.1"/>
    <property type="molecule type" value="Genomic_DNA"/>
</dbReference>
<accession>A0A6I6JWJ6</accession>
<dbReference type="SUPFAM" id="SSF56112">
    <property type="entry name" value="Protein kinase-like (PK-like)"/>
    <property type="match status" value="1"/>
</dbReference>
<dbReference type="AlphaFoldDB" id="A0A6I6JWJ6"/>
<dbReference type="Gene3D" id="3.90.1200.10">
    <property type="match status" value="1"/>
</dbReference>
<evidence type="ECO:0000313" key="3">
    <source>
        <dbReference type="Proteomes" id="UP000428260"/>
    </source>
</evidence>
<gene>
    <name evidence="2" type="ORF">GM418_18030</name>
</gene>